<evidence type="ECO:0000313" key="6">
    <source>
        <dbReference type="EMBL" id="EMS78147.1"/>
    </source>
</evidence>
<dbReference type="EC" id="1.7.99.4" evidence="6"/>
<dbReference type="GO" id="GO:0043546">
    <property type="term" value="F:molybdopterin cofactor binding"/>
    <property type="evidence" value="ECO:0007669"/>
    <property type="project" value="InterPro"/>
</dbReference>
<dbReference type="RefSeq" id="WP_006967962.1">
    <property type="nucleotide sequence ID" value="NZ_APJX01000010.1"/>
</dbReference>
<comment type="caution">
    <text evidence="6">The sequence shown here is derived from an EMBL/GenBank/DDBJ whole genome shotgun (WGS) entry which is preliminary data.</text>
</comment>
<dbReference type="CDD" id="cd02781">
    <property type="entry name" value="MopB_CT_Acetylene-hydratase"/>
    <property type="match status" value="1"/>
</dbReference>
<evidence type="ECO:0000256" key="3">
    <source>
        <dbReference type="ARBA" id="ARBA00023004"/>
    </source>
</evidence>
<comment type="similarity">
    <text evidence="1">Belongs to the prokaryotic molybdopterin-containing oxidoreductase family.</text>
</comment>
<dbReference type="PANTHER" id="PTHR43742">
    <property type="entry name" value="TRIMETHYLAMINE-N-OXIDE REDUCTASE"/>
    <property type="match status" value="1"/>
</dbReference>
<dbReference type="Gene3D" id="3.40.228.10">
    <property type="entry name" value="Dimethylsulfoxide Reductase, domain 2"/>
    <property type="match status" value="1"/>
</dbReference>
<evidence type="ECO:0000256" key="2">
    <source>
        <dbReference type="ARBA" id="ARBA00022723"/>
    </source>
</evidence>
<dbReference type="Gene3D" id="2.40.40.20">
    <property type="match status" value="1"/>
</dbReference>
<keyword evidence="7" id="KW-1185">Reference proteome</keyword>
<dbReference type="SUPFAM" id="SSF50692">
    <property type="entry name" value="ADC-like"/>
    <property type="match status" value="1"/>
</dbReference>
<dbReference type="EMBL" id="APJX01000010">
    <property type="protein sequence ID" value="EMS78147.1"/>
    <property type="molecule type" value="Genomic_DNA"/>
</dbReference>
<dbReference type="Gene3D" id="3.40.50.740">
    <property type="match status" value="2"/>
</dbReference>
<organism evidence="6 7">
    <name type="scientific">Desulfotignum phosphitoxidans DSM 13687</name>
    <dbReference type="NCBI Taxonomy" id="1286635"/>
    <lineage>
        <taxon>Bacteria</taxon>
        <taxon>Pseudomonadati</taxon>
        <taxon>Thermodesulfobacteriota</taxon>
        <taxon>Desulfobacteria</taxon>
        <taxon>Desulfobacterales</taxon>
        <taxon>Desulfobacteraceae</taxon>
        <taxon>Desulfotignum</taxon>
    </lineage>
</organism>
<feature type="domain" description="4Fe-4S Mo/W bis-MGD-type" evidence="5">
    <location>
        <begin position="11"/>
        <end position="67"/>
    </location>
</feature>
<keyword evidence="6" id="KW-0560">Oxidoreductase</keyword>
<dbReference type="SMART" id="SM00926">
    <property type="entry name" value="Molybdop_Fe4S4"/>
    <property type="match status" value="1"/>
</dbReference>
<dbReference type="InterPro" id="IPR037949">
    <property type="entry name" value="MopB_CT_Acetylene-hydratase"/>
</dbReference>
<accession>S0G1V8</accession>
<sequence>MSRKDGVKIIKTTTWSPGPGCHGGCGVLVHVKDNKVIKVEGDPDHPWNQGRLCSRCLSMTQYMYHPDRLKTPLKRVGKKGEGKFAPISWDEAFDLIEEKMKKIREDHGPESVIFHQGTGRDIGGWISMLAYAYGSPNWMFGLSGISCYTPRLMMMSITQGDFAVVDASQWHEKRYDDPKYKIPETVTIWGQNLPATCPDGFFGHWYVDLMKRGTQLMVIDPRCTWIASRAKLWLQLRPGTDAALALGFIHVILKENLWDKSFVEKWTNAPFLVMEKDAGPLLLRESHIRAGGSDENFVVHDAASGDFVVWDSNDQSYKKPDTAPSLTGAFSVTLADGSAAAVKTVWTRYQENAAAYTPEKVSEITWVPADKIVQGARMYAKSAPSALHWGLPIDTIPSTIPTSQAINHLWCMTGNLDVPGGNAIARYACDVVTYPYHSGGAILSLPEEVAKKRIGMNDYGPIKDFRAWAQPDKVLEQIFSGDPYAIKGMWIQTANPIACTGMEPGKWRDAIKKLDFTVCVDLFMTPTAMLCDVILPAASFLEKDSLKAWWVPLQAIKKTVDVGECKSDIEINLELSKRFMKDFPYESVHDLFDSLLASSGMTYKDLQEKTWIMPPDGHPSKPYSRHEKGLLRPDGKPGFRTPSGKVELYSSWLEKWELAPMPYHEEPPYSPVSTPDLFKKYPLILCTGRRMGPFFHSEHRQIPWLREQQKEPVLEIHPDTAEKLGIHNGEKVCVENWLGKITVTAMTTPIIHPDVVMAEHGWWFPEKQGAEPSLFGVWDVNVNQLIPMSNEGKGGLGAPIKSMLCRVYKAKG</sequence>
<protein>
    <submittedName>
        <fullName evidence="6">Putative nitrate reductase subunit</fullName>
        <ecNumber evidence="6">1.7.99.4</ecNumber>
    </submittedName>
</protein>
<evidence type="ECO:0000256" key="1">
    <source>
        <dbReference type="ARBA" id="ARBA00010312"/>
    </source>
</evidence>
<evidence type="ECO:0000259" key="5">
    <source>
        <dbReference type="PROSITE" id="PS51669"/>
    </source>
</evidence>
<dbReference type="SUPFAM" id="SSF53706">
    <property type="entry name" value="Formate dehydrogenase/DMSO reductase, domains 1-3"/>
    <property type="match status" value="1"/>
</dbReference>
<dbReference type="GO" id="GO:0051536">
    <property type="term" value="F:iron-sulfur cluster binding"/>
    <property type="evidence" value="ECO:0007669"/>
    <property type="project" value="UniProtKB-KW"/>
</dbReference>
<dbReference type="PROSITE" id="PS51669">
    <property type="entry name" value="4FE4S_MOW_BIS_MGD"/>
    <property type="match status" value="1"/>
</dbReference>
<dbReference type="InterPro" id="IPR009010">
    <property type="entry name" value="Asp_de-COase-like_dom_sf"/>
</dbReference>
<evidence type="ECO:0000313" key="7">
    <source>
        <dbReference type="Proteomes" id="UP000014216"/>
    </source>
</evidence>
<dbReference type="OrthoDB" id="9810782at2"/>
<dbReference type="InterPro" id="IPR050612">
    <property type="entry name" value="Prok_Mopterin_Oxidored"/>
</dbReference>
<name>S0G1V8_9BACT</name>
<dbReference type="PATRIC" id="fig|1286635.3.peg.3986"/>
<reference evidence="6 7" key="1">
    <citation type="journal article" date="2013" name="Genome Announc.">
        <title>Draft Genome Sequence of Desulfotignum phosphitoxidans DSM 13687 Strain FiPS-3.</title>
        <authorList>
            <person name="Poehlein A."/>
            <person name="Daniel R."/>
            <person name="Simeonova D.D."/>
        </authorList>
    </citation>
    <scope>NUCLEOTIDE SEQUENCE [LARGE SCALE GENOMIC DNA]</scope>
    <source>
        <strain evidence="6 7">DSM 13687</strain>
    </source>
</reference>
<dbReference type="Gene3D" id="2.20.25.90">
    <property type="entry name" value="ADC-like domains"/>
    <property type="match status" value="1"/>
</dbReference>
<dbReference type="GO" id="GO:0018818">
    <property type="term" value="F:acetylene hydratase activity"/>
    <property type="evidence" value="ECO:0007669"/>
    <property type="project" value="InterPro"/>
</dbReference>
<dbReference type="GO" id="GO:0046872">
    <property type="term" value="F:metal ion binding"/>
    <property type="evidence" value="ECO:0007669"/>
    <property type="project" value="UniProtKB-KW"/>
</dbReference>
<dbReference type="InterPro" id="IPR006963">
    <property type="entry name" value="Mopterin_OxRdtase_4Fe-4S_dom"/>
</dbReference>
<keyword evidence="4" id="KW-0411">Iron-sulfur</keyword>
<dbReference type="AlphaFoldDB" id="S0G1V8"/>
<dbReference type="InterPro" id="IPR006657">
    <property type="entry name" value="MoPterin_dinucl-bd_dom"/>
</dbReference>
<dbReference type="Proteomes" id="UP000014216">
    <property type="component" value="Unassembled WGS sequence"/>
</dbReference>
<gene>
    <name evidence="6" type="ORF">Dpo_10c01410</name>
</gene>
<proteinExistence type="inferred from homology"/>
<evidence type="ECO:0000256" key="4">
    <source>
        <dbReference type="ARBA" id="ARBA00023014"/>
    </source>
</evidence>
<dbReference type="Pfam" id="PF04879">
    <property type="entry name" value="Molybdop_Fe4S4"/>
    <property type="match status" value="1"/>
</dbReference>
<dbReference type="InterPro" id="IPR006656">
    <property type="entry name" value="Mopterin_OxRdtase"/>
</dbReference>
<dbReference type="Pfam" id="PF00384">
    <property type="entry name" value="Molybdopterin"/>
    <property type="match status" value="1"/>
</dbReference>
<keyword evidence="3" id="KW-0408">Iron</keyword>
<dbReference type="GO" id="GO:0016491">
    <property type="term" value="F:oxidoreductase activity"/>
    <property type="evidence" value="ECO:0007669"/>
    <property type="project" value="UniProtKB-KW"/>
</dbReference>
<dbReference type="PANTHER" id="PTHR43742:SF6">
    <property type="entry name" value="OXIDOREDUCTASE YYAE-RELATED"/>
    <property type="match status" value="1"/>
</dbReference>
<keyword evidence="2" id="KW-0479">Metal-binding</keyword>
<dbReference type="Pfam" id="PF01568">
    <property type="entry name" value="Molydop_binding"/>
    <property type="match status" value="1"/>
</dbReference>